<keyword evidence="3" id="KW-0238">DNA-binding</keyword>
<dbReference type="PRINTS" id="PR00039">
    <property type="entry name" value="HTHLYSR"/>
</dbReference>
<evidence type="ECO:0000256" key="1">
    <source>
        <dbReference type="ARBA" id="ARBA00009437"/>
    </source>
</evidence>
<dbReference type="Gene3D" id="3.40.190.10">
    <property type="entry name" value="Periplasmic binding protein-like II"/>
    <property type="match status" value="2"/>
</dbReference>
<evidence type="ECO:0000313" key="6">
    <source>
        <dbReference type="EMBL" id="POZ85282.1"/>
    </source>
</evidence>
<protein>
    <submittedName>
        <fullName evidence="6">LysR family transcriptional regulator</fullName>
    </submittedName>
</protein>
<accession>A0A2S5E1W2</accession>
<dbReference type="SUPFAM" id="SSF46785">
    <property type="entry name" value="Winged helix' DNA-binding domain"/>
    <property type="match status" value="1"/>
</dbReference>
<dbReference type="SUPFAM" id="SSF53850">
    <property type="entry name" value="Periplasmic binding protein-like II"/>
    <property type="match status" value="1"/>
</dbReference>
<sequence length="324" mass="34710">MSHLPPLSALRAFEAAVRLGGFARAAAELNVSTSAVSHQIRALEESLGARLLERSTGLGGISLTPAGARLLPAVSDALSRLTDACADIRGTAQRLTVSANAPFSAMWLARRLAEFSSLHPDTPLHAVVLDDEPDFARSGVDLAIVHVPAHRLQADDDILLQETVFPVCSPELHPFASVNVCRSRLLQEMHEHSPEIDWRNWSTEFGLPGDFETKIVRYSSFSQVIGAAVGGAGIALGRAPLIEPELRSGRLVPLRPGLERAASWRFVLRRNPSTRHRLLDPLIAFLRREAEAHAEAAAAPIAGPIVAPASNDSRVRGTGGATGK</sequence>
<dbReference type="InterPro" id="IPR058163">
    <property type="entry name" value="LysR-type_TF_proteobact-type"/>
</dbReference>
<evidence type="ECO:0000256" key="2">
    <source>
        <dbReference type="ARBA" id="ARBA00023015"/>
    </source>
</evidence>
<dbReference type="InterPro" id="IPR005119">
    <property type="entry name" value="LysR_subst-bd"/>
</dbReference>
<dbReference type="GO" id="GO:0003700">
    <property type="term" value="F:DNA-binding transcription factor activity"/>
    <property type="evidence" value="ECO:0007669"/>
    <property type="project" value="InterPro"/>
</dbReference>
<dbReference type="InterPro" id="IPR036390">
    <property type="entry name" value="WH_DNA-bd_sf"/>
</dbReference>
<evidence type="ECO:0000256" key="4">
    <source>
        <dbReference type="ARBA" id="ARBA00023163"/>
    </source>
</evidence>
<dbReference type="PANTHER" id="PTHR30537">
    <property type="entry name" value="HTH-TYPE TRANSCRIPTIONAL REGULATOR"/>
    <property type="match status" value="1"/>
</dbReference>
<comment type="similarity">
    <text evidence="1">Belongs to the LysR transcriptional regulatory family.</text>
</comment>
<dbReference type="EMBL" id="PQVP01000001">
    <property type="protein sequence ID" value="POZ85282.1"/>
    <property type="molecule type" value="Genomic_DNA"/>
</dbReference>
<dbReference type="GO" id="GO:0043565">
    <property type="term" value="F:sequence-specific DNA binding"/>
    <property type="evidence" value="ECO:0007669"/>
    <property type="project" value="TreeGrafter"/>
</dbReference>
<comment type="caution">
    <text evidence="6">The sequence shown here is derived from an EMBL/GenBank/DDBJ whole genome shotgun (WGS) entry which is preliminary data.</text>
</comment>
<name>A0A2S5E1W2_9BURK</name>
<proteinExistence type="inferred from homology"/>
<dbReference type="PROSITE" id="PS50931">
    <property type="entry name" value="HTH_LYSR"/>
    <property type="match status" value="1"/>
</dbReference>
<evidence type="ECO:0000256" key="3">
    <source>
        <dbReference type="ARBA" id="ARBA00023125"/>
    </source>
</evidence>
<evidence type="ECO:0000259" key="5">
    <source>
        <dbReference type="PROSITE" id="PS50931"/>
    </source>
</evidence>
<organism evidence="6 7">
    <name type="scientific">Burkholderia contaminans</name>
    <dbReference type="NCBI Taxonomy" id="488447"/>
    <lineage>
        <taxon>Bacteria</taxon>
        <taxon>Pseudomonadati</taxon>
        <taxon>Pseudomonadota</taxon>
        <taxon>Betaproteobacteria</taxon>
        <taxon>Burkholderiales</taxon>
        <taxon>Burkholderiaceae</taxon>
        <taxon>Burkholderia</taxon>
        <taxon>Burkholderia cepacia complex</taxon>
    </lineage>
</organism>
<dbReference type="Gene3D" id="1.10.10.10">
    <property type="entry name" value="Winged helix-like DNA-binding domain superfamily/Winged helix DNA-binding domain"/>
    <property type="match status" value="1"/>
</dbReference>
<keyword evidence="4" id="KW-0804">Transcription</keyword>
<dbReference type="Pfam" id="PF03466">
    <property type="entry name" value="LysR_substrate"/>
    <property type="match status" value="1"/>
</dbReference>
<dbReference type="Pfam" id="PF00126">
    <property type="entry name" value="HTH_1"/>
    <property type="match status" value="1"/>
</dbReference>
<dbReference type="AlphaFoldDB" id="A0A2S5E1W2"/>
<reference evidence="6 7" key="1">
    <citation type="submission" date="2018-01" db="EMBL/GenBank/DDBJ databases">
        <title>Successful Treatment of Persistent Burkholderia cepacia Bacteremia with Ceftazidime-Avibactam.</title>
        <authorList>
            <person name="Tamma P."/>
            <person name="Fan Y."/>
            <person name="Bergman Y."/>
            <person name="Sick-Samuels A."/>
            <person name="Hsu A."/>
            <person name="Timp W."/>
            <person name="Simner P."/>
        </authorList>
    </citation>
    <scope>NUCLEOTIDE SEQUENCE [LARGE SCALE GENOMIC DNA]</scope>
    <source>
        <strain evidence="6 7">170816</strain>
    </source>
</reference>
<dbReference type="Proteomes" id="UP000238655">
    <property type="component" value="Chromosome 2"/>
</dbReference>
<feature type="domain" description="HTH lysR-type" evidence="5">
    <location>
        <begin position="5"/>
        <end position="64"/>
    </location>
</feature>
<dbReference type="FunFam" id="1.10.10.10:FF:000001">
    <property type="entry name" value="LysR family transcriptional regulator"/>
    <property type="match status" value="1"/>
</dbReference>
<dbReference type="RefSeq" id="WP_089462830.1">
    <property type="nucleotide sequence ID" value="NZ_CM009576.1"/>
</dbReference>
<dbReference type="GO" id="GO:0006351">
    <property type="term" value="P:DNA-templated transcription"/>
    <property type="evidence" value="ECO:0007669"/>
    <property type="project" value="TreeGrafter"/>
</dbReference>
<dbReference type="InterPro" id="IPR000847">
    <property type="entry name" value="LysR_HTH_N"/>
</dbReference>
<dbReference type="PANTHER" id="PTHR30537:SF32">
    <property type="entry name" value="HTH-TYPE TRANSCRIPTIONAL REGULATOR DSDC"/>
    <property type="match status" value="1"/>
</dbReference>
<evidence type="ECO:0000313" key="7">
    <source>
        <dbReference type="Proteomes" id="UP000238655"/>
    </source>
</evidence>
<gene>
    <name evidence="6" type="ORF">C3743_01570</name>
</gene>
<dbReference type="InterPro" id="IPR036388">
    <property type="entry name" value="WH-like_DNA-bd_sf"/>
</dbReference>
<keyword evidence="2" id="KW-0805">Transcription regulation</keyword>